<reference evidence="3" key="1">
    <citation type="journal article" date="2021" name="Nat. Commun.">
        <title>Genetic determinants of endophytism in the Arabidopsis root mycobiome.</title>
        <authorList>
            <person name="Mesny F."/>
            <person name="Miyauchi S."/>
            <person name="Thiergart T."/>
            <person name="Pickel B."/>
            <person name="Atanasova L."/>
            <person name="Karlsson M."/>
            <person name="Huettel B."/>
            <person name="Barry K.W."/>
            <person name="Haridas S."/>
            <person name="Chen C."/>
            <person name="Bauer D."/>
            <person name="Andreopoulos W."/>
            <person name="Pangilinan J."/>
            <person name="LaButti K."/>
            <person name="Riley R."/>
            <person name="Lipzen A."/>
            <person name="Clum A."/>
            <person name="Drula E."/>
            <person name="Henrissat B."/>
            <person name="Kohler A."/>
            <person name="Grigoriev I.V."/>
            <person name="Martin F.M."/>
            <person name="Hacquard S."/>
        </authorList>
    </citation>
    <scope>NUCLEOTIDE SEQUENCE</scope>
    <source>
        <strain evidence="3">MPI-SDFR-AT-0120</strain>
    </source>
</reference>
<feature type="coiled-coil region" evidence="1">
    <location>
        <begin position="221"/>
        <end position="255"/>
    </location>
</feature>
<keyword evidence="4" id="KW-1185">Reference proteome</keyword>
<accession>A0A8K0R4I0</accession>
<dbReference type="Proteomes" id="UP000813461">
    <property type="component" value="Unassembled WGS sequence"/>
</dbReference>
<feature type="region of interest" description="Disordered" evidence="2">
    <location>
        <begin position="124"/>
        <end position="204"/>
    </location>
</feature>
<dbReference type="AlphaFoldDB" id="A0A8K0R4I0"/>
<dbReference type="EMBL" id="JAGMVJ010000009">
    <property type="protein sequence ID" value="KAH7087470.1"/>
    <property type="molecule type" value="Genomic_DNA"/>
</dbReference>
<evidence type="ECO:0000256" key="1">
    <source>
        <dbReference type="SAM" id="Coils"/>
    </source>
</evidence>
<feature type="compositionally biased region" description="Acidic residues" evidence="2">
    <location>
        <begin position="165"/>
        <end position="175"/>
    </location>
</feature>
<evidence type="ECO:0000256" key="2">
    <source>
        <dbReference type="SAM" id="MobiDB-lite"/>
    </source>
</evidence>
<dbReference type="OrthoDB" id="3791327at2759"/>
<gene>
    <name evidence="3" type="ORF">FB567DRAFT_469727</name>
</gene>
<evidence type="ECO:0000313" key="4">
    <source>
        <dbReference type="Proteomes" id="UP000813461"/>
    </source>
</evidence>
<protein>
    <submittedName>
        <fullName evidence="3">Uncharacterized protein</fullName>
    </submittedName>
</protein>
<organism evidence="3 4">
    <name type="scientific">Paraphoma chrysanthemicola</name>
    <dbReference type="NCBI Taxonomy" id="798071"/>
    <lineage>
        <taxon>Eukaryota</taxon>
        <taxon>Fungi</taxon>
        <taxon>Dikarya</taxon>
        <taxon>Ascomycota</taxon>
        <taxon>Pezizomycotina</taxon>
        <taxon>Dothideomycetes</taxon>
        <taxon>Pleosporomycetidae</taxon>
        <taxon>Pleosporales</taxon>
        <taxon>Pleosporineae</taxon>
        <taxon>Phaeosphaeriaceae</taxon>
        <taxon>Paraphoma</taxon>
    </lineage>
</organism>
<evidence type="ECO:0000313" key="3">
    <source>
        <dbReference type="EMBL" id="KAH7087470.1"/>
    </source>
</evidence>
<keyword evidence="1" id="KW-0175">Coiled coil</keyword>
<sequence>MEQGEIPLAVPKAILFGKVKRKRPDGERSLVWIYICKKAPSVVYLTYYADGRQEGVMLNDEVFLDANPHEAFRFATDPFKLLVLATYYFLKDGIKVPYDMTMSKAYEKVLLSICEDIFQSQNDVSLDDEGSNMAKPGVHATPTEPSERASESEGANDPCSSLDSGYEESDSEGNDESAAGRHRTAQEISVDQSSHKSATSEPSIERYLVLENDEERTSHDLDDQNQHINALRERVNILQAELEEEQLQATSLAQQHTRIKVEKWQLWEDMTKEEIRELGRRDERNKRQRVV</sequence>
<proteinExistence type="predicted"/>
<name>A0A8K0R4I0_9PLEO</name>
<feature type="compositionally biased region" description="Polar residues" evidence="2">
    <location>
        <begin position="186"/>
        <end position="202"/>
    </location>
</feature>
<comment type="caution">
    <text evidence="3">The sequence shown here is derived from an EMBL/GenBank/DDBJ whole genome shotgun (WGS) entry which is preliminary data.</text>
</comment>